<keyword evidence="3" id="KW-1185">Reference proteome</keyword>
<dbReference type="PANTHER" id="PTHR43798">
    <property type="entry name" value="MONOACYLGLYCEROL LIPASE"/>
    <property type="match status" value="1"/>
</dbReference>
<dbReference type="Proteomes" id="UP000436006">
    <property type="component" value="Unassembled WGS sequence"/>
</dbReference>
<dbReference type="Gene3D" id="3.40.50.1820">
    <property type="entry name" value="alpha/beta hydrolase"/>
    <property type="match status" value="1"/>
</dbReference>
<organism evidence="2 3">
    <name type="scientific">Spirosoma arboris</name>
    <dbReference type="NCBI Taxonomy" id="2682092"/>
    <lineage>
        <taxon>Bacteria</taxon>
        <taxon>Pseudomonadati</taxon>
        <taxon>Bacteroidota</taxon>
        <taxon>Cytophagia</taxon>
        <taxon>Cytophagales</taxon>
        <taxon>Cytophagaceae</taxon>
        <taxon>Spirosoma</taxon>
    </lineage>
</organism>
<keyword evidence="2" id="KW-0378">Hydrolase</keyword>
<evidence type="ECO:0000313" key="2">
    <source>
        <dbReference type="EMBL" id="MVM32289.1"/>
    </source>
</evidence>
<comment type="caution">
    <text evidence="2">The sequence shown here is derived from an EMBL/GenBank/DDBJ whole genome shotgun (WGS) entry which is preliminary data.</text>
</comment>
<dbReference type="InterPro" id="IPR000639">
    <property type="entry name" value="Epox_hydrolase-like"/>
</dbReference>
<dbReference type="AlphaFoldDB" id="A0A7K1SER1"/>
<feature type="domain" description="AB hydrolase-1" evidence="1">
    <location>
        <begin position="31"/>
        <end position="248"/>
    </location>
</feature>
<evidence type="ECO:0000313" key="3">
    <source>
        <dbReference type="Proteomes" id="UP000436006"/>
    </source>
</evidence>
<dbReference type="PRINTS" id="PR00111">
    <property type="entry name" value="ABHYDROLASE"/>
</dbReference>
<dbReference type="EMBL" id="WPIN01000007">
    <property type="protein sequence ID" value="MVM32289.1"/>
    <property type="molecule type" value="Genomic_DNA"/>
</dbReference>
<protein>
    <submittedName>
        <fullName evidence="2">Alpha/beta fold hydrolase</fullName>
    </submittedName>
</protein>
<dbReference type="InterPro" id="IPR029058">
    <property type="entry name" value="AB_hydrolase_fold"/>
</dbReference>
<dbReference type="GO" id="GO:0016020">
    <property type="term" value="C:membrane"/>
    <property type="evidence" value="ECO:0007669"/>
    <property type="project" value="TreeGrafter"/>
</dbReference>
<dbReference type="PANTHER" id="PTHR43798:SF33">
    <property type="entry name" value="HYDROLASE, PUTATIVE (AFU_ORTHOLOGUE AFUA_2G14860)-RELATED"/>
    <property type="match status" value="1"/>
</dbReference>
<dbReference type="GO" id="GO:0047372">
    <property type="term" value="F:monoacylglycerol lipase activity"/>
    <property type="evidence" value="ECO:0007669"/>
    <property type="project" value="TreeGrafter"/>
</dbReference>
<dbReference type="SUPFAM" id="SSF53474">
    <property type="entry name" value="alpha/beta-Hydrolases"/>
    <property type="match status" value="1"/>
</dbReference>
<sequence length="303" mass="33366">MEPLTSFKSAQQIQIDTGQARIFLRQMGRGPSLLLLHGFPQTHLMWYRVAPLLAQQFTLICADLRGYGQSSCPPSDAAHTPYSKRVMAADMIAVMKQLGFESFSVAGHDRGGRVAYRLALDFPQAIERLAVLDILPTSEVWHRADKRLAIGYWPWSLLAQEEPLPEQLLLAAPASIVDNALGGWGSDPGAFPASIRQAYIDALANPARVHAICEDYRAAATLDDEQDQADYTKGHRIQCPLLVLWGQNSVLNSWYTKAGGPLAIWSDWGRDVAGQPIRGGHFFPEESPLETAQQLGLFFANAA</sequence>
<proteinExistence type="predicted"/>
<evidence type="ECO:0000259" key="1">
    <source>
        <dbReference type="Pfam" id="PF00561"/>
    </source>
</evidence>
<name>A0A7K1SER1_9BACT</name>
<dbReference type="GO" id="GO:0046464">
    <property type="term" value="P:acylglycerol catabolic process"/>
    <property type="evidence" value="ECO:0007669"/>
    <property type="project" value="TreeGrafter"/>
</dbReference>
<dbReference type="Pfam" id="PF00561">
    <property type="entry name" value="Abhydrolase_1"/>
    <property type="match status" value="1"/>
</dbReference>
<accession>A0A7K1SER1</accession>
<dbReference type="PRINTS" id="PR00412">
    <property type="entry name" value="EPOXHYDRLASE"/>
</dbReference>
<dbReference type="InterPro" id="IPR000073">
    <property type="entry name" value="AB_hydrolase_1"/>
</dbReference>
<reference evidence="2 3" key="1">
    <citation type="submission" date="2019-12" db="EMBL/GenBank/DDBJ databases">
        <title>Spirosoma sp. HMF4905 genome sequencing and assembly.</title>
        <authorList>
            <person name="Kang H."/>
            <person name="Cha I."/>
            <person name="Kim H."/>
            <person name="Joh K."/>
        </authorList>
    </citation>
    <scope>NUCLEOTIDE SEQUENCE [LARGE SCALE GENOMIC DNA]</scope>
    <source>
        <strain evidence="2 3">HMF4905</strain>
    </source>
</reference>
<dbReference type="InterPro" id="IPR050266">
    <property type="entry name" value="AB_hydrolase_sf"/>
</dbReference>
<gene>
    <name evidence="2" type="ORF">GO755_19740</name>
</gene>